<dbReference type="STRING" id="225848.Sps_04535"/>
<dbReference type="InterPro" id="IPR050469">
    <property type="entry name" value="Diguanylate_Cyclase"/>
</dbReference>
<dbReference type="KEGG" id="spsw:Sps_04535"/>
<dbReference type="GO" id="GO:0052621">
    <property type="term" value="F:diguanylate cyclase activity"/>
    <property type="evidence" value="ECO:0007669"/>
    <property type="project" value="UniProtKB-EC"/>
</dbReference>
<evidence type="ECO:0000313" key="5">
    <source>
        <dbReference type="Proteomes" id="UP000189545"/>
    </source>
</evidence>
<dbReference type="Pfam" id="PF00990">
    <property type="entry name" value="GGDEF"/>
    <property type="match status" value="1"/>
</dbReference>
<evidence type="ECO:0000259" key="3">
    <source>
        <dbReference type="PROSITE" id="PS50887"/>
    </source>
</evidence>
<dbReference type="PANTHER" id="PTHR45138">
    <property type="entry name" value="REGULATORY COMPONENTS OF SENSORY TRANSDUCTION SYSTEM"/>
    <property type="match status" value="1"/>
</dbReference>
<protein>
    <recommendedName>
        <fullName evidence="1">diguanylate cyclase</fullName>
        <ecNumber evidence="1">2.7.7.65</ecNumber>
    </recommendedName>
</protein>
<dbReference type="GO" id="GO:0043709">
    <property type="term" value="P:cell adhesion involved in single-species biofilm formation"/>
    <property type="evidence" value="ECO:0007669"/>
    <property type="project" value="TreeGrafter"/>
</dbReference>
<feature type="domain" description="GGDEF" evidence="3">
    <location>
        <begin position="1"/>
        <end position="103"/>
    </location>
</feature>
<proteinExistence type="predicted"/>
<dbReference type="InterPro" id="IPR029787">
    <property type="entry name" value="Nucleotide_cyclase"/>
</dbReference>
<dbReference type="InterPro" id="IPR043128">
    <property type="entry name" value="Rev_trsase/Diguanyl_cyclase"/>
</dbReference>
<dbReference type="CDD" id="cd01949">
    <property type="entry name" value="GGDEF"/>
    <property type="match status" value="1"/>
</dbReference>
<dbReference type="Proteomes" id="UP000189545">
    <property type="component" value="Chromosome"/>
</dbReference>
<dbReference type="EC" id="2.7.7.65" evidence="1"/>
<sequence length="103" mass="11085">MIANSLPSDDCIAARYGGEEFALILPGFDAKQAQLMAEYIQLEINSLKYTDFGLDESVTVSVSQGIAAEVDGQFRMGTALLCAADTALYRAKADGRNRINLSC</sequence>
<dbReference type="AlphaFoldDB" id="A0A1S6HVM0"/>
<dbReference type="EMBL" id="CP014782">
    <property type="protein sequence ID" value="AQS39620.1"/>
    <property type="molecule type" value="Genomic_DNA"/>
</dbReference>
<dbReference type="PROSITE" id="PS50887">
    <property type="entry name" value="GGDEF"/>
    <property type="match status" value="1"/>
</dbReference>
<dbReference type="Gene3D" id="3.30.70.270">
    <property type="match status" value="1"/>
</dbReference>
<evidence type="ECO:0000256" key="2">
    <source>
        <dbReference type="ARBA" id="ARBA00034247"/>
    </source>
</evidence>
<dbReference type="NCBIfam" id="TIGR00254">
    <property type="entry name" value="GGDEF"/>
    <property type="match status" value="1"/>
</dbReference>
<name>A0A1S6HVM0_9GAMM</name>
<evidence type="ECO:0000256" key="1">
    <source>
        <dbReference type="ARBA" id="ARBA00012528"/>
    </source>
</evidence>
<dbReference type="PANTHER" id="PTHR45138:SF9">
    <property type="entry name" value="DIGUANYLATE CYCLASE DGCM-RELATED"/>
    <property type="match status" value="1"/>
</dbReference>
<accession>A0A1S6HVM0</accession>
<evidence type="ECO:0000313" key="4">
    <source>
        <dbReference type="EMBL" id="AQS39620.1"/>
    </source>
</evidence>
<keyword evidence="5" id="KW-1185">Reference proteome</keyword>
<comment type="catalytic activity">
    <reaction evidence="2">
        <text>2 GTP = 3',3'-c-di-GMP + 2 diphosphate</text>
        <dbReference type="Rhea" id="RHEA:24898"/>
        <dbReference type="ChEBI" id="CHEBI:33019"/>
        <dbReference type="ChEBI" id="CHEBI:37565"/>
        <dbReference type="ChEBI" id="CHEBI:58805"/>
        <dbReference type="EC" id="2.7.7.65"/>
    </reaction>
</comment>
<dbReference type="GO" id="GO:1902201">
    <property type="term" value="P:negative regulation of bacterial-type flagellum-dependent cell motility"/>
    <property type="evidence" value="ECO:0007669"/>
    <property type="project" value="TreeGrafter"/>
</dbReference>
<dbReference type="GO" id="GO:0005886">
    <property type="term" value="C:plasma membrane"/>
    <property type="evidence" value="ECO:0007669"/>
    <property type="project" value="TreeGrafter"/>
</dbReference>
<dbReference type="SUPFAM" id="SSF55073">
    <property type="entry name" value="Nucleotide cyclase"/>
    <property type="match status" value="1"/>
</dbReference>
<reference evidence="4 5" key="1">
    <citation type="submission" date="2016-03" db="EMBL/GenBank/DDBJ databases">
        <title>Complete genome sequence of Shewanella psychrophila WP2, a deep sea bacterium isolated from west Pacific sediment.</title>
        <authorList>
            <person name="Xu G."/>
            <person name="Jian H."/>
        </authorList>
    </citation>
    <scope>NUCLEOTIDE SEQUENCE [LARGE SCALE GENOMIC DNA]</scope>
    <source>
        <strain evidence="4 5">WP2</strain>
    </source>
</reference>
<organism evidence="4 5">
    <name type="scientific">Shewanella psychrophila</name>
    <dbReference type="NCBI Taxonomy" id="225848"/>
    <lineage>
        <taxon>Bacteria</taxon>
        <taxon>Pseudomonadati</taxon>
        <taxon>Pseudomonadota</taxon>
        <taxon>Gammaproteobacteria</taxon>
        <taxon>Alteromonadales</taxon>
        <taxon>Shewanellaceae</taxon>
        <taxon>Shewanella</taxon>
    </lineage>
</organism>
<gene>
    <name evidence="4" type="ORF">Sps_04535</name>
</gene>
<dbReference type="InterPro" id="IPR000160">
    <property type="entry name" value="GGDEF_dom"/>
</dbReference>